<proteinExistence type="predicted"/>
<dbReference type="AlphaFoldDB" id="J3P0F0"/>
<dbReference type="OrthoDB" id="3473305at2759"/>
<reference evidence="3" key="1">
    <citation type="submission" date="2010-07" db="EMBL/GenBank/DDBJ databases">
        <title>The genome sequence of Gaeumannomyces graminis var. tritici strain R3-111a-1.</title>
        <authorList>
            <consortium name="The Broad Institute Genome Sequencing Platform"/>
            <person name="Ma L.-J."/>
            <person name="Dead R."/>
            <person name="Young S."/>
            <person name="Zeng Q."/>
            <person name="Koehrsen M."/>
            <person name="Alvarado L."/>
            <person name="Berlin A."/>
            <person name="Chapman S.B."/>
            <person name="Chen Z."/>
            <person name="Freedman E."/>
            <person name="Gellesch M."/>
            <person name="Goldberg J."/>
            <person name="Griggs A."/>
            <person name="Gujja S."/>
            <person name="Heilman E.R."/>
            <person name="Heiman D."/>
            <person name="Hepburn T."/>
            <person name="Howarth C."/>
            <person name="Jen D."/>
            <person name="Larson L."/>
            <person name="Mehta T."/>
            <person name="Neiman D."/>
            <person name="Pearson M."/>
            <person name="Roberts A."/>
            <person name="Saif S."/>
            <person name="Shea T."/>
            <person name="Shenoy N."/>
            <person name="Sisk P."/>
            <person name="Stolte C."/>
            <person name="Sykes S."/>
            <person name="Walk T."/>
            <person name="White J."/>
            <person name="Yandava C."/>
            <person name="Haas B."/>
            <person name="Nusbaum C."/>
            <person name="Birren B."/>
        </authorList>
    </citation>
    <scope>NUCLEOTIDE SEQUENCE [LARGE SCALE GENOMIC DNA]</scope>
    <source>
        <strain evidence="3">R3-111a-1</strain>
    </source>
</reference>
<evidence type="ECO:0000313" key="2">
    <source>
        <dbReference type="EnsemblFungi" id="EJT77083"/>
    </source>
</evidence>
<dbReference type="EnsemblFungi" id="EJT77083">
    <property type="protein sequence ID" value="EJT77083"/>
    <property type="gene ID" value="GGTG_06997"/>
</dbReference>
<reference evidence="1" key="2">
    <citation type="submission" date="2010-07" db="EMBL/GenBank/DDBJ databases">
        <authorList>
            <consortium name="The Broad Institute Genome Sequencing Platform"/>
            <consortium name="Broad Institute Genome Sequencing Center for Infectious Disease"/>
            <person name="Ma L.-J."/>
            <person name="Dead R."/>
            <person name="Young S."/>
            <person name="Zeng Q."/>
            <person name="Koehrsen M."/>
            <person name="Alvarado L."/>
            <person name="Berlin A."/>
            <person name="Chapman S.B."/>
            <person name="Chen Z."/>
            <person name="Freedman E."/>
            <person name="Gellesch M."/>
            <person name="Goldberg J."/>
            <person name="Griggs A."/>
            <person name="Gujja S."/>
            <person name="Heilman E.R."/>
            <person name="Heiman D."/>
            <person name="Hepburn T."/>
            <person name="Howarth C."/>
            <person name="Jen D."/>
            <person name="Larson L."/>
            <person name="Mehta T."/>
            <person name="Neiman D."/>
            <person name="Pearson M."/>
            <person name="Roberts A."/>
            <person name="Saif S."/>
            <person name="Shea T."/>
            <person name="Shenoy N."/>
            <person name="Sisk P."/>
            <person name="Stolte C."/>
            <person name="Sykes S."/>
            <person name="Walk T."/>
            <person name="White J."/>
            <person name="Yandava C."/>
            <person name="Haas B."/>
            <person name="Nusbaum C."/>
            <person name="Birren B."/>
        </authorList>
    </citation>
    <scope>NUCLEOTIDE SEQUENCE</scope>
    <source>
        <strain evidence="1">R3-111a-1</strain>
    </source>
</reference>
<evidence type="ECO:0000313" key="3">
    <source>
        <dbReference type="Proteomes" id="UP000006039"/>
    </source>
</evidence>
<keyword evidence="3" id="KW-1185">Reference proteome</keyword>
<accession>J3P0F0</accession>
<dbReference type="VEuPathDB" id="FungiDB:GGTG_06997"/>
<sequence>MPDCVSAGVETPLPALVGPAVVVTGGGNPKFCSMQYELPRTKTQPLLASDGFCGPGVCPTSRFESKSRHPPRAPVGRNHVLHSLPQAPAGAAPPDLGHPEVCIVWPLVLGRERDGPGRWEKPALPLVVDTAWPAIMHACGEGRRAALESGDLTLRRRSAAAGDDMRVPYRAFDPAIDTLYWGEGQADAMDDWLVHNGYKGYGGGGGVGVGRALRHVAVNVAALEPMGFLGEIVRQTATGLRTLSIVLPNGGGSCGGGGQQQQRRHKFRTGFLPPARRCRLRELPPDVCGETSISSGYSESYPDPPPEDLAGFVQYVLDEMSSHVRRARVTGPEGGTAWIAQDEYFGGLAVKVQTFVEYDGGGGGGGGRWEEVCGARMLDRDLGRKTRPPHLEASERGDPTEYRVIEDDCLWELLSPPRDHGDYDRDDPW</sequence>
<name>J3P0F0_GAET3</name>
<dbReference type="Proteomes" id="UP000006039">
    <property type="component" value="Unassembled WGS sequence"/>
</dbReference>
<dbReference type="RefSeq" id="XP_009223083.1">
    <property type="nucleotide sequence ID" value="XM_009224819.1"/>
</dbReference>
<dbReference type="HOGENOM" id="CLU_639414_0_0_1"/>
<organism evidence="1">
    <name type="scientific">Gaeumannomyces tritici (strain R3-111a-1)</name>
    <name type="common">Wheat and barley take-all root rot fungus</name>
    <name type="synonym">Gaeumannomyces graminis var. tritici</name>
    <dbReference type="NCBI Taxonomy" id="644352"/>
    <lineage>
        <taxon>Eukaryota</taxon>
        <taxon>Fungi</taxon>
        <taxon>Dikarya</taxon>
        <taxon>Ascomycota</taxon>
        <taxon>Pezizomycotina</taxon>
        <taxon>Sordariomycetes</taxon>
        <taxon>Sordariomycetidae</taxon>
        <taxon>Magnaporthales</taxon>
        <taxon>Magnaporthaceae</taxon>
        <taxon>Gaeumannomyces</taxon>
    </lineage>
</organism>
<evidence type="ECO:0000313" key="1">
    <source>
        <dbReference type="EMBL" id="EJT77083.1"/>
    </source>
</evidence>
<reference evidence="2" key="5">
    <citation type="submission" date="2018-04" db="UniProtKB">
        <authorList>
            <consortium name="EnsemblFungi"/>
        </authorList>
    </citation>
    <scope>IDENTIFICATION</scope>
    <source>
        <strain evidence="2">R3-111a-1</strain>
    </source>
</reference>
<dbReference type="eggNOG" id="ENOG502R6X2">
    <property type="taxonomic scope" value="Eukaryota"/>
</dbReference>
<dbReference type="EMBL" id="GL385397">
    <property type="protein sequence ID" value="EJT77083.1"/>
    <property type="molecule type" value="Genomic_DNA"/>
</dbReference>
<dbReference type="GeneID" id="20347455"/>
<reference evidence="1" key="3">
    <citation type="submission" date="2010-09" db="EMBL/GenBank/DDBJ databases">
        <title>Annotation of Gaeumannomyces graminis var. tritici R3-111a-1.</title>
        <authorList>
            <consortium name="The Broad Institute Genome Sequencing Platform"/>
            <person name="Ma L.-J."/>
            <person name="Dead R."/>
            <person name="Young S.K."/>
            <person name="Zeng Q."/>
            <person name="Gargeya S."/>
            <person name="Fitzgerald M."/>
            <person name="Haas B."/>
            <person name="Abouelleil A."/>
            <person name="Alvarado L."/>
            <person name="Arachchi H.M."/>
            <person name="Berlin A."/>
            <person name="Brown A."/>
            <person name="Chapman S.B."/>
            <person name="Chen Z."/>
            <person name="Dunbar C."/>
            <person name="Freedman E."/>
            <person name="Gearin G."/>
            <person name="Gellesch M."/>
            <person name="Goldberg J."/>
            <person name="Griggs A."/>
            <person name="Gujja S."/>
            <person name="Heiman D."/>
            <person name="Howarth C."/>
            <person name="Larson L."/>
            <person name="Lui A."/>
            <person name="MacDonald P.J.P."/>
            <person name="Mehta T."/>
            <person name="Montmayeur A."/>
            <person name="Murphy C."/>
            <person name="Neiman D."/>
            <person name="Pearson M."/>
            <person name="Priest M."/>
            <person name="Roberts A."/>
            <person name="Saif S."/>
            <person name="Shea T."/>
            <person name="Shenoy N."/>
            <person name="Sisk P."/>
            <person name="Stolte C."/>
            <person name="Sykes S."/>
            <person name="Yandava C."/>
            <person name="Wortman J."/>
            <person name="Nusbaum C."/>
            <person name="Birren B."/>
        </authorList>
    </citation>
    <scope>NUCLEOTIDE SEQUENCE</scope>
    <source>
        <strain evidence="1">R3-111a-1</strain>
    </source>
</reference>
<reference evidence="2" key="4">
    <citation type="journal article" date="2015" name="G3 (Bethesda)">
        <title>Genome sequences of three phytopathogenic species of the Magnaporthaceae family of fungi.</title>
        <authorList>
            <person name="Okagaki L.H."/>
            <person name="Nunes C.C."/>
            <person name="Sailsbery J."/>
            <person name="Clay B."/>
            <person name="Brown D."/>
            <person name="John T."/>
            <person name="Oh Y."/>
            <person name="Young N."/>
            <person name="Fitzgerald M."/>
            <person name="Haas B.J."/>
            <person name="Zeng Q."/>
            <person name="Young S."/>
            <person name="Adiconis X."/>
            <person name="Fan L."/>
            <person name="Levin J.Z."/>
            <person name="Mitchell T.K."/>
            <person name="Okubara P.A."/>
            <person name="Farman M.L."/>
            <person name="Kohn L.M."/>
            <person name="Birren B."/>
            <person name="Ma L.-J."/>
            <person name="Dean R.A."/>
        </authorList>
    </citation>
    <scope>NUCLEOTIDE SEQUENCE</scope>
    <source>
        <strain evidence="2">R3-111a-1</strain>
    </source>
</reference>
<gene>
    <name evidence="2" type="primary">20347455</name>
    <name evidence="1" type="ORF">GGTG_06997</name>
</gene>
<protein>
    <submittedName>
        <fullName evidence="1 2">Uncharacterized protein</fullName>
    </submittedName>
</protein>